<dbReference type="KEGG" id="gpi:GPICK_15620"/>
<keyword evidence="5" id="KW-0479">Metal-binding</keyword>
<accession>A0A0B5BKL5</accession>
<evidence type="ECO:0000259" key="9">
    <source>
        <dbReference type="Pfam" id="PF14537"/>
    </source>
</evidence>
<feature type="signal peptide" evidence="8">
    <location>
        <begin position="1"/>
        <end position="19"/>
    </location>
</feature>
<dbReference type="OrthoDB" id="5398070at2"/>
<protein>
    <submittedName>
        <fullName evidence="10">Cytochrome C</fullName>
    </submittedName>
</protein>
<feature type="chain" id="PRO_5002099121" evidence="8">
    <location>
        <begin position="20"/>
        <end position="86"/>
    </location>
</feature>
<name>A0A0B5BKL5_9BACT</name>
<dbReference type="RefSeq" id="WP_039744778.1">
    <property type="nucleotide sequence ID" value="NZ_CP009788.1"/>
</dbReference>
<reference evidence="10 11" key="1">
    <citation type="journal article" date="2015" name="Genome Announc.">
        <title>Complete Genome of Geobacter pickeringii G13T, a Metal-Reducing Isolate from Sedimentary Kaolin Deposits.</title>
        <authorList>
            <person name="Badalamenti J.P."/>
            <person name="Bond D.R."/>
        </authorList>
    </citation>
    <scope>NUCLEOTIDE SEQUENCE [LARGE SCALE GENOMIC DNA]</scope>
    <source>
        <strain evidence="10 11">G13</strain>
    </source>
</reference>
<keyword evidence="8" id="KW-0732">Signal</keyword>
<dbReference type="Pfam" id="PF14537">
    <property type="entry name" value="Cytochrom_c3_2"/>
    <property type="match status" value="1"/>
</dbReference>
<evidence type="ECO:0000256" key="7">
    <source>
        <dbReference type="ARBA" id="ARBA00023004"/>
    </source>
</evidence>
<dbReference type="SUPFAM" id="SSF48695">
    <property type="entry name" value="Multiheme cytochromes"/>
    <property type="match status" value="1"/>
</dbReference>
<dbReference type="HOGENOM" id="CLU_191396_0_0_7"/>
<evidence type="ECO:0000256" key="1">
    <source>
        <dbReference type="ARBA" id="ARBA00001926"/>
    </source>
</evidence>
<evidence type="ECO:0000256" key="2">
    <source>
        <dbReference type="ARBA" id="ARBA00004196"/>
    </source>
</evidence>
<evidence type="ECO:0000256" key="6">
    <source>
        <dbReference type="ARBA" id="ARBA00022982"/>
    </source>
</evidence>
<proteinExistence type="predicted"/>
<comment type="cofactor">
    <cofactor evidence="1">
        <name>heme c</name>
        <dbReference type="ChEBI" id="CHEBI:61717"/>
    </cofactor>
</comment>
<evidence type="ECO:0000256" key="3">
    <source>
        <dbReference type="ARBA" id="ARBA00022448"/>
    </source>
</evidence>
<dbReference type="Proteomes" id="UP000057609">
    <property type="component" value="Chromosome"/>
</dbReference>
<evidence type="ECO:0000256" key="8">
    <source>
        <dbReference type="SAM" id="SignalP"/>
    </source>
</evidence>
<evidence type="ECO:0000313" key="10">
    <source>
        <dbReference type="EMBL" id="AJE04606.1"/>
    </source>
</evidence>
<keyword evidence="6" id="KW-0249">Electron transport</keyword>
<evidence type="ECO:0000256" key="4">
    <source>
        <dbReference type="ARBA" id="ARBA00022617"/>
    </source>
</evidence>
<dbReference type="EMBL" id="CP009788">
    <property type="protein sequence ID" value="AJE04606.1"/>
    <property type="molecule type" value="Genomic_DNA"/>
</dbReference>
<dbReference type="GO" id="GO:0046872">
    <property type="term" value="F:metal ion binding"/>
    <property type="evidence" value="ECO:0007669"/>
    <property type="project" value="UniProtKB-KW"/>
</dbReference>
<evidence type="ECO:0000256" key="5">
    <source>
        <dbReference type="ARBA" id="ARBA00022723"/>
    </source>
</evidence>
<evidence type="ECO:0000313" key="11">
    <source>
        <dbReference type="Proteomes" id="UP000057609"/>
    </source>
</evidence>
<keyword evidence="3" id="KW-0813">Transport</keyword>
<comment type="subcellular location">
    <subcellularLocation>
        <location evidence="2">Cell envelope</location>
    </subcellularLocation>
</comment>
<keyword evidence="11" id="KW-1185">Reference proteome</keyword>
<sequence>MLRKLVVAGLMIGSAAGSAWGGMFECKECHSKKPGMVRMHQALQGRGCFGCHKMGERLMGKGESKDPAAVLKRRVTDSLCIECHKK</sequence>
<organism evidence="10 11">
    <name type="scientific">Geobacter pickeringii</name>
    <dbReference type="NCBI Taxonomy" id="345632"/>
    <lineage>
        <taxon>Bacteria</taxon>
        <taxon>Pseudomonadati</taxon>
        <taxon>Thermodesulfobacteriota</taxon>
        <taxon>Desulfuromonadia</taxon>
        <taxon>Geobacterales</taxon>
        <taxon>Geobacteraceae</taxon>
        <taxon>Geobacter</taxon>
    </lineage>
</organism>
<dbReference type="STRING" id="345632.GPICK_15620"/>
<gene>
    <name evidence="10" type="ORF">GPICK_15620</name>
</gene>
<dbReference type="GO" id="GO:0030313">
    <property type="term" value="C:cell envelope"/>
    <property type="evidence" value="ECO:0007669"/>
    <property type="project" value="UniProtKB-SubCell"/>
</dbReference>
<dbReference type="Gene3D" id="1.10.1130.10">
    <property type="entry name" value="Flavocytochrome C3, Chain A"/>
    <property type="match status" value="1"/>
</dbReference>
<dbReference type="AlphaFoldDB" id="A0A0B5BKL5"/>
<feature type="domain" description="Tetrahaem cytochrome" evidence="9">
    <location>
        <begin position="24"/>
        <end position="85"/>
    </location>
</feature>
<dbReference type="InterPro" id="IPR012286">
    <property type="entry name" value="Tetrahaem_cytochrome"/>
</dbReference>
<dbReference type="InterPro" id="IPR036280">
    <property type="entry name" value="Multihaem_cyt_sf"/>
</dbReference>
<keyword evidence="7" id="KW-0408">Iron</keyword>
<keyword evidence="4" id="KW-0349">Heme</keyword>